<keyword evidence="2" id="KW-1185">Reference proteome</keyword>
<evidence type="ECO:0000313" key="1">
    <source>
        <dbReference type="EMBL" id="BBL61734.1"/>
    </source>
</evidence>
<name>A0ACA8R2K2_METAZ</name>
<evidence type="ECO:0000313" key="2">
    <source>
        <dbReference type="Proteomes" id="UP000825015"/>
    </source>
</evidence>
<protein>
    <submittedName>
        <fullName evidence="1">Uncharacterized protein</fullName>
    </submittedName>
</protein>
<dbReference type="EMBL" id="AP019779">
    <property type="protein sequence ID" value="BBL61734.1"/>
    <property type="molecule type" value="Genomic_DNA"/>
</dbReference>
<accession>A0ACA8R2K2</accession>
<gene>
    <name evidence="1" type="ORF">MarbSA_07740</name>
</gene>
<dbReference type="Proteomes" id="UP000825015">
    <property type="component" value="Chromosome"/>
</dbReference>
<organism evidence="1 2">
    <name type="scientific">Methanobrevibacter arboriphilus</name>
    <dbReference type="NCBI Taxonomy" id="39441"/>
    <lineage>
        <taxon>Archaea</taxon>
        <taxon>Methanobacteriati</taxon>
        <taxon>Methanobacteriota</taxon>
        <taxon>Methanomada group</taxon>
        <taxon>Methanobacteria</taxon>
        <taxon>Methanobacteriales</taxon>
        <taxon>Methanobacteriaceae</taxon>
        <taxon>Methanobrevibacter</taxon>
    </lineage>
</organism>
<sequence>MNNIKCILMIFLFAGAFLVGTNITDDNIVNASVTQGVIKKL</sequence>
<reference evidence="1" key="1">
    <citation type="submission" date="2019-06" db="EMBL/GenBank/DDBJ databases">
        <title>Complete genome sequence of Methanobrevibacter arboriphilus strain SA.</title>
        <authorList>
            <person name="Asakawa S."/>
        </authorList>
    </citation>
    <scope>NUCLEOTIDE SEQUENCE</scope>
    <source>
        <strain evidence="1">SA</strain>
    </source>
</reference>
<proteinExistence type="predicted"/>